<keyword evidence="1" id="KW-0813">Transport</keyword>
<comment type="caution">
    <text evidence="5">The sequence shown here is derived from an EMBL/GenBank/DDBJ whole genome shotgun (WGS) entry which is preliminary data.</text>
</comment>
<dbReference type="InterPro" id="IPR003439">
    <property type="entry name" value="ABC_transporter-like_ATP-bd"/>
</dbReference>
<dbReference type="Proteomes" id="UP000605201">
    <property type="component" value="Unassembled WGS sequence"/>
</dbReference>
<evidence type="ECO:0000256" key="3">
    <source>
        <dbReference type="ARBA" id="ARBA00022840"/>
    </source>
</evidence>
<dbReference type="InterPro" id="IPR017871">
    <property type="entry name" value="ABC_transporter-like_CS"/>
</dbReference>
<dbReference type="Pfam" id="PF00005">
    <property type="entry name" value="ABC_tran"/>
    <property type="match status" value="1"/>
</dbReference>
<dbReference type="GO" id="GO:0015833">
    <property type="term" value="P:peptide transport"/>
    <property type="evidence" value="ECO:0007669"/>
    <property type="project" value="InterPro"/>
</dbReference>
<keyword evidence="3 5" id="KW-0067">ATP-binding</keyword>
<dbReference type="InterPro" id="IPR050319">
    <property type="entry name" value="ABC_transp_ATP-bind"/>
</dbReference>
<gene>
    <name evidence="5" type="ORF">H8D96_17150</name>
</gene>
<organism evidence="5 6">
    <name type="scientific">Candidatus Desulfatibia vada</name>
    <dbReference type="NCBI Taxonomy" id="2841696"/>
    <lineage>
        <taxon>Bacteria</taxon>
        <taxon>Pseudomonadati</taxon>
        <taxon>Thermodesulfobacteriota</taxon>
        <taxon>Desulfobacteria</taxon>
        <taxon>Desulfobacterales</taxon>
        <taxon>Desulfobacterales incertae sedis</taxon>
        <taxon>Candidatus Desulfatibia</taxon>
    </lineage>
</organism>
<dbReference type="EMBL" id="JACNIG010000315">
    <property type="protein sequence ID" value="MBC8433638.1"/>
    <property type="molecule type" value="Genomic_DNA"/>
</dbReference>
<evidence type="ECO:0000259" key="4">
    <source>
        <dbReference type="PROSITE" id="PS50893"/>
    </source>
</evidence>
<dbReference type="InterPro" id="IPR013563">
    <property type="entry name" value="Oligopep_ABC_C"/>
</dbReference>
<reference evidence="5 6" key="1">
    <citation type="submission" date="2020-08" db="EMBL/GenBank/DDBJ databases">
        <title>Bridging the membrane lipid divide: bacteria of the FCB group superphylum have the potential to synthesize archaeal ether lipids.</title>
        <authorList>
            <person name="Villanueva L."/>
            <person name="Von Meijenfeldt F.A.B."/>
            <person name="Westbye A.B."/>
            <person name="Yadav S."/>
            <person name="Hopmans E.C."/>
            <person name="Dutilh B.E."/>
            <person name="Sinninghe Damste J.S."/>
        </authorList>
    </citation>
    <scope>NUCLEOTIDE SEQUENCE [LARGE SCALE GENOMIC DNA]</scope>
    <source>
        <strain evidence="5">NIOZ-UU17</strain>
    </source>
</reference>
<dbReference type="PROSITE" id="PS50893">
    <property type="entry name" value="ABC_TRANSPORTER_2"/>
    <property type="match status" value="1"/>
</dbReference>
<dbReference type="CDD" id="cd03257">
    <property type="entry name" value="ABC_NikE_OppD_transporters"/>
    <property type="match status" value="1"/>
</dbReference>
<dbReference type="InterPro" id="IPR003593">
    <property type="entry name" value="AAA+_ATPase"/>
</dbReference>
<dbReference type="PROSITE" id="PS00211">
    <property type="entry name" value="ABC_TRANSPORTER_1"/>
    <property type="match status" value="1"/>
</dbReference>
<dbReference type="InterPro" id="IPR027417">
    <property type="entry name" value="P-loop_NTPase"/>
</dbReference>
<accession>A0A8J6P342</accession>
<evidence type="ECO:0000313" key="5">
    <source>
        <dbReference type="EMBL" id="MBC8433638.1"/>
    </source>
</evidence>
<dbReference type="GO" id="GO:0055085">
    <property type="term" value="P:transmembrane transport"/>
    <property type="evidence" value="ECO:0007669"/>
    <property type="project" value="UniProtKB-ARBA"/>
</dbReference>
<dbReference type="PANTHER" id="PTHR43776:SF8">
    <property type="entry name" value="ABC TRANSPORTER, ATP-BINDING PROTEIN"/>
    <property type="match status" value="1"/>
</dbReference>
<name>A0A8J6P342_9BACT</name>
<dbReference type="SUPFAM" id="SSF52540">
    <property type="entry name" value="P-loop containing nucleoside triphosphate hydrolases"/>
    <property type="match status" value="1"/>
</dbReference>
<dbReference type="PANTHER" id="PTHR43776">
    <property type="entry name" value="TRANSPORT ATP-BINDING PROTEIN"/>
    <property type="match status" value="1"/>
</dbReference>
<dbReference type="GO" id="GO:0005524">
    <property type="term" value="F:ATP binding"/>
    <property type="evidence" value="ECO:0007669"/>
    <property type="project" value="UniProtKB-KW"/>
</dbReference>
<sequence length="272" mass="30689">MQDITSEILRIEQLYKVFKSGRSFLGSAQKEVVALNRISLSINKGEIFGLVGESGSGKTTTGRLIVKLEEPDDGKMLFDGRDITRIKGKALKGFRRKVQMIFQDPYQSLNPYFSLYDTISEPLLVHNIGDIRARKDVVRQVMTSVGLAPADDFFYRYPHQLSGGQRQRVAIARTMVLKPEFVIADEPTSMLDATISIQIFNILAEIRKKHNVTFLFITHSLAAARYLCDRIAVIYRGELVETGSAEDIIQSPQHPYTQALIEAHPRFRCPSP</sequence>
<evidence type="ECO:0000256" key="2">
    <source>
        <dbReference type="ARBA" id="ARBA00022741"/>
    </source>
</evidence>
<dbReference type="Gene3D" id="3.40.50.300">
    <property type="entry name" value="P-loop containing nucleotide triphosphate hydrolases"/>
    <property type="match status" value="1"/>
</dbReference>
<protein>
    <submittedName>
        <fullName evidence="5">ABC transporter ATP-binding protein</fullName>
    </submittedName>
</protein>
<evidence type="ECO:0000313" key="6">
    <source>
        <dbReference type="Proteomes" id="UP000605201"/>
    </source>
</evidence>
<proteinExistence type="predicted"/>
<dbReference type="Pfam" id="PF08352">
    <property type="entry name" value="oligo_HPY"/>
    <property type="match status" value="1"/>
</dbReference>
<dbReference type="AlphaFoldDB" id="A0A8J6P342"/>
<feature type="domain" description="ABC transporter" evidence="4">
    <location>
        <begin position="9"/>
        <end position="261"/>
    </location>
</feature>
<evidence type="ECO:0000256" key="1">
    <source>
        <dbReference type="ARBA" id="ARBA00022448"/>
    </source>
</evidence>
<dbReference type="SMART" id="SM00382">
    <property type="entry name" value="AAA"/>
    <property type="match status" value="1"/>
</dbReference>
<keyword evidence="2" id="KW-0547">Nucleotide-binding</keyword>
<dbReference type="GO" id="GO:0016887">
    <property type="term" value="F:ATP hydrolysis activity"/>
    <property type="evidence" value="ECO:0007669"/>
    <property type="project" value="InterPro"/>
</dbReference>